<evidence type="ECO:0000256" key="1">
    <source>
        <dbReference type="SAM" id="MobiDB-lite"/>
    </source>
</evidence>
<evidence type="ECO:0008006" key="4">
    <source>
        <dbReference type="Google" id="ProtNLM"/>
    </source>
</evidence>
<sequence length="137" mass="14709">METLPGPRNLYASVAALLRGLGFTVWEQAAPTPSLSLVTGTWTGLTGEQFHFQYAHHHPAGGPVHWAGCSMGVLPAGATQPTVCFATTQVRRLREVRLLLLANDQFDAARQRLLATHPLPHSSTSSTALPCPSMPTK</sequence>
<feature type="region of interest" description="Disordered" evidence="1">
    <location>
        <begin position="117"/>
        <end position="137"/>
    </location>
</feature>
<evidence type="ECO:0000313" key="2">
    <source>
        <dbReference type="EMBL" id="TGE26912.1"/>
    </source>
</evidence>
<keyword evidence="3" id="KW-1185">Reference proteome</keyword>
<dbReference type="AlphaFoldDB" id="A0A4Z0QE00"/>
<feature type="compositionally biased region" description="Low complexity" evidence="1">
    <location>
        <begin position="117"/>
        <end position="130"/>
    </location>
</feature>
<proteinExistence type="predicted"/>
<protein>
    <recommendedName>
        <fullName evidence="4">DUF4304 domain-containing protein</fullName>
    </recommendedName>
</protein>
<accession>A0A4Z0QE00</accession>
<reference evidence="2 3" key="1">
    <citation type="submission" date="2019-04" db="EMBL/GenBank/DDBJ databases">
        <authorList>
            <person name="Feng G."/>
            <person name="Zhang J."/>
            <person name="Zhu H."/>
        </authorList>
    </citation>
    <scope>NUCLEOTIDE SEQUENCE [LARGE SCALE GENOMIC DNA]</scope>
    <source>
        <strain evidence="2 3">9PBR-1</strain>
    </source>
</reference>
<comment type="caution">
    <text evidence="2">The sequence shown here is derived from an EMBL/GenBank/DDBJ whole genome shotgun (WGS) entry which is preliminary data.</text>
</comment>
<dbReference type="OrthoDB" id="9832088at2"/>
<organism evidence="2 3">
    <name type="scientific">Hymenobacter metallicola</name>
    <dbReference type="NCBI Taxonomy" id="2563114"/>
    <lineage>
        <taxon>Bacteria</taxon>
        <taxon>Pseudomonadati</taxon>
        <taxon>Bacteroidota</taxon>
        <taxon>Cytophagia</taxon>
        <taxon>Cytophagales</taxon>
        <taxon>Hymenobacteraceae</taxon>
        <taxon>Hymenobacter</taxon>
    </lineage>
</organism>
<name>A0A4Z0QE00_9BACT</name>
<dbReference type="RefSeq" id="WP_135394841.1">
    <property type="nucleotide sequence ID" value="NZ_SRMB01000002.1"/>
</dbReference>
<gene>
    <name evidence="2" type="ORF">E5K02_10925</name>
</gene>
<dbReference type="EMBL" id="SRMB01000002">
    <property type="protein sequence ID" value="TGE26912.1"/>
    <property type="molecule type" value="Genomic_DNA"/>
</dbReference>
<evidence type="ECO:0000313" key="3">
    <source>
        <dbReference type="Proteomes" id="UP000298471"/>
    </source>
</evidence>
<dbReference type="Proteomes" id="UP000298471">
    <property type="component" value="Unassembled WGS sequence"/>
</dbReference>